<proteinExistence type="predicted"/>
<name>A0A507DD95_9FUNG</name>
<evidence type="ECO:0000313" key="3">
    <source>
        <dbReference type="EMBL" id="TPX44475.1"/>
    </source>
</evidence>
<evidence type="ECO:0000313" key="5">
    <source>
        <dbReference type="Proteomes" id="UP000317494"/>
    </source>
</evidence>
<evidence type="ECO:0000313" key="4">
    <source>
        <dbReference type="EMBL" id="TPX49652.1"/>
    </source>
</evidence>
<comment type="caution">
    <text evidence="4">The sequence shown here is derived from an EMBL/GenBank/DDBJ whole genome shotgun (WGS) entry which is preliminary data.</text>
</comment>
<accession>A0A507DD95</accession>
<feature type="compositionally biased region" description="Polar residues" evidence="1">
    <location>
        <begin position="286"/>
        <end position="300"/>
    </location>
</feature>
<organism evidence="4 5">
    <name type="scientific">Synchytrium endobioticum</name>
    <dbReference type="NCBI Taxonomy" id="286115"/>
    <lineage>
        <taxon>Eukaryota</taxon>
        <taxon>Fungi</taxon>
        <taxon>Fungi incertae sedis</taxon>
        <taxon>Chytridiomycota</taxon>
        <taxon>Chytridiomycota incertae sedis</taxon>
        <taxon>Chytridiomycetes</taxon>
        <taxon>Synchytriales</taxon>
        <taxon>Synchytriaceae</taxon>
        <taxon>Synchytrium</taxon>
    </lineage>
</organism>
<dbReference type="VEuPathDB" id="FungiDB:SeMB42_g02529"/>
<protein>
    <submittedName>
        <fullName evidence="4">Uncharacterized protein</fullName>
    </submittedName>
</protein>
<reference evidence="5 6" key="1">
    <citation type="journal article" date="2019" name="Sci. Rep.">
        <title>Comparative genomics of chytrid fungi reveal insights into the obligate biotrophic and pathogenic lifestyle of Synchytrium endobioticum.</title>
        <authorList>
            <person name="van de Vossenberg B.T.L.H."/>
            <person name="Warris S."/>
            <person name="Nguyen H.D.T."/>
            <person name="van Gent-Pelzer M.P.E."/>
            <person name="Joly D.L."/>
            <person name="van de Geest H.C."/>
            <person name="Bonants P.J.M."/>
            <person name="Smith D.S."/>
            <person name="Levesque C.A."/>
            <person name="van der Lee T.A.J."/>
        </authorList>
    </citation>
    <scope>NUCLEOTIDE SEQUENCE [LARGE SCALE GENOMIC DNA]</scope>
    <source>
        <strain evidence="3 6">LEV6574</strain>
        <strain evidence="4 5">MB42</strain>
    </source>
</reference>
<dbReference type="Proteomes" id="UP000317494">
    <property type="component" value="Unassembled WGS sequence"/>
</dbReference>
<evidence type="ECO:0000256" key="2">
    <source>
        <dbReference type="SAM" id="SignalP"/>
    </source>
</evidence>
<gene>
    <name evidence="3" type="ORF">SeLEV6574_g04466</name>
    <name evidence="4" type="ORF">SeMB42_g02529</name>
</gene>
<dbReference type="Proteomes" id="UP000320475">
    <property type="component" value="Unassembled WGS sequence"/>
</dbReference>
<dbReference type="AlphaFoldDB" id="A0A507DD95"/>
<keyword evidence="5" id="KW-1185">Reference proteome</keyword>
<keyword evidence="2" id="KW-0732">Signal</keyword>
<dbReference type="EMBL" id="QEAN01000079">
    <property type="protein sequence ID" value="TPX49652.1"/>
    <property type="molecule type" value="Genomic_DNA"/>
</dbReference>
<evidence type="ECO:0000313" key="6">
    <source>
        <dbReference type="Proteomes" id="UP000320475"/>
    </source>
</evidence>
<sequence>MKSIFILVVVACTQLVATSPLPMDSPDSCYDFTVTPGASLMRNSQGTTARGSKLRKIANNIRLMCRLMSCRSSDSMTGQLSPKEVRNYKSRPNDVTEMLLTFDQHMSTDRRSNEVGSLSRRPKLYLSMEDCAFQFGETSYGNNDNSMVTSCDPLFEGEEVQDFSFPVLEGHVTNLTPAFGSPISDVVTAPSGDILVPAVPSSTTAPSQYDLDKADNDGLPAELIVYAEELLQSEYTAVARVSIDAAIDDVRARLAEIPLKSEADRKKACNLNNALDSLSRKVHGQASASLGTSQASGSHTRGSHVALLDTNKGSK</sequence>
<feature type="chain" id="PRO_5036363065" evidence="2">
    <location>
        <begin position="19"/>
        <end position="315"/>
    </location>
</feature>
<evidence type="ECO:0000256" key="1">
    <source>
        <dbReference type="SAM" id="MobiDB-lite"/>
    </source>
</evidence>
<feature type="signal peptide" evidence="2">
    <location>
        <begin position="1"/>
        <end position="18"/>
    </location>
</feature>
<feature type="region of interest" description="Disordered" evidence="1">
    <location>
        <begin position="285"/>
        <end position="315"/>
    </location>
</feature>
<dbReference type="EMBL" id="QEAM01000180">
    <property type="protein sequence ID" value="TPX44475.1"/>
    <property type="molecule type" value="Genomic_DNA"/>
</dbReference>